<evidence type="ECO:0000256" key="4">
    <source>
        <dbReference type="ARBA" id="ARBA00023163"/>
    </source>
</evidence>
<keyword evidence="9" id="KW-1185">Reference proteome</keyword>
<organism evidence="8 9">
    <name type="scientific">Citrullus colocynthis</name>
    <name type="common">colocynth</name>
    <dbReference type="NCBI Taxonomy" id="252529"/>
    <lineage>
        <taxon>Eukaryota</taxon>
        <taxon>Viridiplantae</taxon>
        <taxon>Streptophyta</taxon>
        <taxon>Embryophyta</taxon>
        <taxon>Tracheophyta</taxon>
        <taxon>Spermatophyta</taxon>
        <taxon>Magnoliopsida</taxon>
        <taxon>eudicotyledons</taxon>
        <taxon>Gunneridae</taxon>
        <taxon>Pentapetalae</taxon>
        <taxon>rosids</taxon>
        <taxon>fabids</taxon>
        <taxon>Cucurbitales</taxon>
        <taxon>Cucurbitaceae</taxon>
        <taxon>Benincaseae</taxon>
        <taxon>Citrullus</taxon>
    </lineage>
</organism>
<evidence type="ECO:0000256" key="2">
    <source>
        <dbReference type="ARBA" id="ARBA00023015"/>
    </source>
</evidence>
<dbReference type="PROSITE" id="PS50811">
    <property type="entry name" value="WRKY"/>
    <property type="match status" value="1"/>
</dbReference>
<dbReference type="PANTHER" id="PTHR31221:SF83">
    <property type="entry name" value="WRKY TRANSCRIPTION FACTOR 75-RELATED"/>
    <property type="match status" value="1"/>
</dbReference>
<feature type="region of interest" description="Disordered" evidence="6">
    <location>
        <begin position="9"/>
        <end position="47"/>
    </location>
</feature>
<keyword evidence="5" id="KW-0539">Nucleus</keyword>
<accession>A0ABP0Z697</accession>
<evidence type="ECO:0000256" key="5">
    <source>
        <dbReference type="ARBA" id="ARBA00023242"/>
    </source>
</evidence>
<reference evidence="8 9" key="1">
    <citation type="submission" date="2024-03" db="EMBL/GenBank/DDBJ databases">
        <authorList>
            <person name="Gkanogiannis A."/>
            <person name="Becerra Lopez-Lavalle L."/>
        </authorList>
    </citation>
    <scope>NUCLEOTIDE SEQUENCE [LARGE SCALE GENOMIC DNA]</scope>
</reference>
<dbReference type="InterPro" id="IPR036576">
    <property type="entry name" value="WRKY_dom_sf"/>
</dbReference>
<evidence type="ECO:0000313" key="9">
    <source>
        <dbReference type="Proteomes" id="UP001642487"/>
    </source>
</evidence>
<proteinExistence type="predicted"/>
<evidence type="ECO:0000256" key="6">
    <source>
        <dbReference type="SAM" id="MobiDB-lite"/>
    </source>
</evidence>
<dbReference type="Proteomes" id="UP001642487">
    <property type="component" value="Chromosome 7"/>
</dbReference>
<comment type="subcellular location">
    <subcellularLocation>
        <location evidence="1">Nucleus</location>
    </subcellularLocation>
</comment>
<dbReference type="PANTHER" id="PTHR31221">
    <property type="entry name" value="WRKY TRANSCRIPTION FACTOR PROTEIN 1-RELATED"/>
    <property type="match status" value="1"/>
</dbReference>
<evidence type="ECO:0000256" key="1">
    <source>
        <dbReference type="ARBA" id="ARBA00004123"/>
    </source>
</evidence>
<dbReference type="SUPFAM" id="SSF118290">
    <property type="entry name" value="WRKY DNA-binding domain"/>
    <property type="match status" value="1"/>
</dbReference>
<keyword evidence="3" id="KW-0238">DNA-binding</keyword>
<evidence type="ECO:0000313" key="8">
    <source>
        <dbReference type="EMBL" id="CAK9326167.1"/>
    </source>
</evidence>
<dbReference type="Gene3D" id="2.20.25.80">
    <property type="entry name" value="WRKY domain"/>
    <property type="match status" value="1"/>
</dbReference>
<dbReference type="Pfam" id="PF03106">
    <property type="entry name" value="WRKY"/>
    <property type="match status" value="1"/>
</dbReference>
<protein>
    <recommendedName>
        <fullName evidence="7">WRKY domain-containing protein</fullName>
    </recommendedName>
</protein>
<feature type="domain" description="WRKY" evidence="7">
    <location>
        <begin position="59"/>
        <end position="124"/>
    </location>
</feature>
<keyword evidence="2" id="KW-0805">Transcription regulation</keyword>
<dbReference type="InterPro" id="IPR044810">
    <property type="entry name" value="WRKY_plant"/>
</dbReference>
<feature type="compositionally biased region" description="Polar residues" evidence="6">
    <location>
        <begin position="9"/>
        <end position="21"/>
    </location>
</feature>
<dbReference type="EMBL" id="OZ021741">
    <property type="protein sequence ID" value="CAK9326167.1"/>
    <property type="molecule type" value="Genomic_DNA"/>
</dbReference>
<name>A0ABP0Z697_9ROSI</name>
<evidence type="ECO:0000259" key="7">
    <source>
        <dbReference type="PROSITE" id="PS50811"/>
    </source>
</evidence>
<sequence>MDNNYQIFFPASSSSHNSLPTTPMDHQFQEESSVKKTSSGSMKSEKKIRKGRFAFETRSQVDVLDDGYRWRKYGQKAVKNDKFPRSYYKCSHQGCKVKKQIQRLTNDEGVVLTTYEGVHSHPIETPQDNFQHILTHMQIYPSSF</sequence>
<dbReference type="InterPro" id="IPR003657">
    <property type="entry name" value="WRKY_dom"/>
</dbReference>
<keyword evidence="4" id="KW-0804">Transcription</keyword>
<gene>
    <name evidence="8" type="ORF">CITCOLO1_LOCUS18505</name>
</gene>
<dbReference type="SMART" id="SM00774">
    <property type="entry name" value="WRKY"/>
    <property type="match status" value="1"/>
</dbReference>
<evidence type="ECO:0000256" key="3">
    <source>
        <dbReference type="ARBA" id="ARBA00023125"/>
    </source>
</evidence>